<dbReference type="AlphaFoldDB" id="A0A4Q9VP06"/>
<evidence type="ECO:0008006" key="3">
    <source>
        <dbReference type="Google" id="ProtNLM"/>
    </source>
</evidence>
<reference evidence="1 2" key="1">
    <citation type="submission" date="2019-02" db="EMBL/GenBank/DDBJ databases">
        <title>Siculibacillus lacustris gen. nov., sp. nov., a new rosette-forming bacterium isolated from a freshwater crater lake (Lake St. Ana, Romania).</title>
        <authorList>
            <person name="Felfoldi T."/>
            <person name="Marton Z."/>
            <person name="Szabo A."/>
            <person name="Mentes A."/>
            <person name="Boka K."/>
            <person name="Marialigeti K."/>
            <person name="Mathe I."/>
            <person name="Koncz M."/>
            <person name="Schumann P."/>
            <person name="Toth E."/>
        </authorList>
    </citation>
    <scope>NUCLEOTIDE SEQUENCE [LARGE SCALE GENOMIC DNA]</scope>
    <source>
        <strain evidence="1 2">SA-279</strain>
    </source>
</reference>
<gene>
    <name evidence="1" type="ORF">EYW49_13440</name>
</gene>
<dbReference type="EMBL" id="SJFN01000019">
    <property type="protein sequence ID" value="TBW36597.1"/>
    <property type="molecule type" value="Genomic_DNA"/>
</dbReference>
<accession>A0A4Q9VP06</accession>
<evidence type="ECO:0000313" key="2">
    <source>
        <dbReference type="Proteomes" id="UP000292781"/>
    </source>
</evidence>
<protein>
    <recommendedName>
        <fullName evidence="3">Peptidoglycan endopeptidase</fullName>
    </recommendedName>
</protein>
<keyword evidence="2" id="KW-1185">Reference proteome</keyword>
<evidence type="ECO:0000313" key="1">
    <source>
        <dbReference type="EMBL" id="TBW36597.1"/>
    </source>
</evidence>
<dbReference type="OrthoDB" id="5620138at2"/>
<proteinExistence type="predicted"/>
<sequence>MNASDGTLRNSSSLARAGLARAGRVVAAALLVSGLFAMAAEAQQPKVLRQFGLGSDKNSIGVTPGNGDVEPTGPSAIYAGRDGRIYLLDQVNGRILSMDGGKPVDAPDALQLPEDLIPQDLVAIKDRLYVWDGQVHALDTKESGEGPVAARAVSAVDDVTRSAFAQMGSQAPSSEAEVVSAAGRAASADAFDTPIKQFANSHGLGPVDIEILPKKDGKSAVVEVRAQNDPLNLHRFEVKVKHRLGAVEILDVSAKGGVYVFTENIPPTKDGASVAYVARYDGRGRLDAIYDLPIGPDQFPSRRFVTIAENGDVLYLKSDSTGVGILDLARRTPKGGIVDSPPVAKGAAPVLAGPGDAAAEQAVITAVRPGTRLGAIQIGLAFEGLKWTVTPQNYGPNPDTQCTGFGDRTRRPGYLEGKVGQEVRGVPYCWGCFGSFVTFKRQVDRGALAGNWCTKDNPRRDVVGVDCSAFVSQCWGLQRQYTTADIPSITEVLADPWSLKPGDALNKPGSHVMLFVKFTPDRKAEVLEASTGGCNGRVCRNVYPLSVLLARGYQPVRYKALKDQ</sequence>
<organism evidence="1 2">
    <name type="scientific">Siculibacillus lacustris</name>
    <dbReference type="NCBI Taxonomy" id="1549641"/>
    <lineage>
        <taxon>Bacteria</taxon>
        <taxon>Pseudomonadati</taxon>
        <taxon>Pseudomonadota</taxon>
        <taxon>Alphaproteobacteria</taxon>
        <taxon>Hyphomicrobiales</taxon>
        <taxon>Ancalomicrobiaceae</taxon>
        <taxon>Siculibacillus</taxon>
    </lineage>
</organism>
<comment type="caution">
    <text evidence="1">The sequence shown here is derived from an EMBL/GenBank/DDBJ whole genome shotgun (WGS) entry which is preliminary data.</text>
</comment>
<name>A0A4Q9VP06_9HYPH</name>
<dbReference type="Proteomes" id="UP000292781">
    <property type="component" value="Unassembled WGS sequence"/>
</dbReference>
<dbReference type="RefSeq" id="WP_131310104.1">
    <property type="nucleotide sequence ID" value="NZ_SJFN01000019.1"/>
</dbReference>